<protein>
    <submittedName>
        <fullName evidence="1">Uncharacterized protein</fullName>
    </submittedName>
</protein>
<sequence>MKKIMRKVKMNYAHDFVLITLGFRSEIEIKKAHETVS</sequence>
<accession>A0ABM9P2Z3</accession>
<evidence type="ECO:0000313" key="1">
    <source>
        <dbReference type="EMBL" id="CAL2089093.1"/>
    </source>
</evidence>
<keyword evidence="2" id="KW-1185">Reference proteome</keyword>
<comment type="caution">
    <text evidence="1">The sequence shown here is derived from an EMBL/GenBank/DDBJ whole genome shotgun (WGS) entry which is preliminary data.</text>
</comment>
<evidence type="ECO:0000313" key="2">
    <source>
        <dbReference type="Proteomes" id="UP001497416"/>
    </source>
</evidence>
<reference evidence="1 2" key="1">
    <citation type="submission" date="2024-05" db="EMBL/GenBank/DDBJ databases">
        <authorList>
            <person name="Duchaud E."/>
        </authorList>
    </citation>
    <scope>NUCLEOTIDE SEQUENCE [LARGE SCALE GENOMIC DNA]</scope>
    <source>
        <strain evidence="1">Ena-SAMPLE-TAB-13-05-2024-13:56:06:370-140302</strain>
    </source>
</reference>
<gene>
    <name evidence="1" type="ORF">T190607A01A_30250</name>
</gene>
<name>A0ABM9P2Z3_9FLAO</name>
<proteinExistence type="predicted"/>
<dbReference type="EMBL" id="CAXIXY010000005">
    <property type="protein sequence ID" value="CAL2089093.1"/>
    <property type="molecule type" value="Genomic_DNA"/>
</dbReference>
<organism evidence="1 2">
    <name type="scientific">Tenacibaculum platacis</name>
    <dbReference type="NCBI Taxonomy" id="3137852"/>
    <lineage>
        <taxon>Bacteria</taxon>
        <taxon>Pseudomonadati</taxon>
        <taxon>Bacteroidota</taxon>
        <taxon>Flavobacteriia</taxon>
        <taxon>Flavobacteriales</taxon>
        <taxon>Flavobacteriaceae</taxon>
        <taxon>Tenacibaculum</taxon>
    </lineage>
</organism>
<dbReference type="Proteomes" id="UP001497416">
    <property type="component" value="Unassembled WGS sequence"/>
</dbReference>